<proteinExistence type="predicted"/>
<organism evidence="1 2">
    <name type="scientific">Tepiditoga spiralis</name>
    <dbReference type="NCBI Taxonomy" id="2108365"/>
    <lineage>
        <taxon>Bacteria</taxon>
        <taxon>Thermotogati</taxon>
        <taxon>Thermotogota</taxon>
        <taxon>Thermotogae</taxon>
        <taxon>Petrotogales</taxon>
        <taxon>Petrotogaceae</taxon>
        <taxon>Tepiditoga</taxon>
    </lineage>
</organism>
<name>A0A7G1G3A9_9BACT</name>
<dbReference type="InterPro" id="IPR018490">
    <property type="entry name" value="cNMP-bd_dom_sf"/>
</dbReference>
<dbReference type="EMBL" id="AP018712">
    <property type="protein sequence ID" value="BBE30880.1"/>
    <property type="molecule type" value="Genomic_DNA"/>
</dbReference>
<dbReference type="RefSeq" id="WP_190615947.1">
    <property type="nucleotide sequence ID" value="NZ_AP018712.1"/>
</dbReference>
<gene>
    <name evidence="1" type="ORF">OSSY52_10210</name>
</gene>
<dbReference type="Proteomes" id="UP000516361">
    <property type="component" value="Chromosome"/>
</dbReference>
<reference evidence="1 2" key="1">
    <citation type="submission" date="2018-06" db="EMBL/GenBank/DDBJ databases">
        <title>Genome sequencing of Oceanotoga sp. sy52.</title>
        <authorList>
            <person name="Mori K."/>
        </authorList>
    </citation>
    <scope>NUCLEOTIDE SEQUENCE [LARGE SCALE GENOMIC DNA]</scope>
    <source>
        <strain evidence="2">sy52</strain>
    </source>
</reference>
<evidence type="ECO:0000313" key="1">
    <source>
        <dbReference type="EMBL" id="BBE30880.1"/>
    </source>
</evidence>
<keyword evidence="2" id="KW-1185">Reference proteome</keyword>
<dbReference type="SUPFAM" id="SSF51206">
    <property type="entry name" value="cAMP-binding domain-like"/>
    <property type="match status" value="1"/>
</dbReference>
<protein>
    <recommendedName>
        <fullName evidence="3">Cyclic nucleotide-binding domain-containing protein</fullName>
    </recommendedName>
</protein>
<dbReference type="KEGG" id="ocy:OSSY52_10210"/>
<sequence length="259" mass="30816">MNKLKKGKTLLKKNEVPKKFIYIKSGIVSDSKTKYSSNNFIGFIPFLLQIPIISSYKVVEDIEYEEYEKISDISEENMNFLLKDISKNYISLAYYGLTKKFPNPEEVFLCKSGKTEKEYAVEDDEDVIDFIDNFDFLMNVEEVEVPKKFDEFESLLKQYLQEFSIMKFVNLLKSALNEFEEEQWEPMLLELFDRIITMEDRALMLYVVYIAAMKFNDVKIINKFLKKNWEVLRFHGKNNWLDYAMSYMNNKIFLSEANK</sequence>
<dbReference type="AlphaFoldDB" id="A0A7G1G3A9"/>
<evidence type="ECO:0000313" key="2">
    <source>
        <dbReference type="Proteomes" id="UP000516361"/>
    </source>
</evidence>
<evidence type="ECO:0008006" key="3">
    <source>
        <dbReference type="Google" id="ProtNLM"/>
    </source>
</evidence>
<dbReference type="InParanoid" id="A0A7G1G3A9"/>
<accession>A0A7G1G3A9</accession>